<protein>
    <recommendedName>
        <fullName evidence="4">Peptidase A2 domain-containing protein</fullName>
    </recommendedName>
</protein>
<accession>A0A444ZNQ8</accession>
<evidence type="ECO:0008006" key="4">
    <source>
        <dbReference type="Google" id="ProtNLM"/>
    </source>
</evidence>
<name>A0A444ZNQ8_ARAHY</name>
<keyword evidence="3" id="KW-1185">Reference proteome</keyword>
<evidence type="ECO:0000256" key="1">
    <source>
        <dbReference type="SAM" id="MobiDB-lite"/>
    </source>
</evidence>
<evidence type="ECO:0000313" key="2">
    <source>
        <dbReference type="EMBL" id="RYR15839.1"/>
    </source>
</evidence>
<comment type="caution">
    <text evidence="2">The sequence shown here is derived from an EMBL/GenBank/DDBJ whole genome shotgun (WGS) entry which is preliminary data.</text>
</comment>
<dbReference type="Proteomes" id="UP000289738">
    <property type="component" value="Chromosome B04"/>
</dbReference>
<gene>
    <name evidence="2" type="ORF">Ahy_B04g072778</name>
</gene>
<dbReference type="EMBL" id="SDMP01000014">
    <property type="protein sequence ID" value="RYR15839.1"/>
    <property type="molecule type" value="Genomic_DNA"/>
</dbReference>
<dbReference type="AlphaFoldDB" id="A0A444ZNQ8"/>
<organism evidence="2 3">
    <name type="scientific">Arachis hypogaea</name>
    <name type="common">Peanut</name>
    <dbReference type="NCBI Taxonomy" id="3818"/>
    <lineage>
        <taxon>Eukaryota</taxon>
        <taxon>Viridiplantae</taxon>
        <taxon>Streptophyta</taxon>
        <taxon>Embryophyta</taxon>
        <taxon>Tracheophyta</taxon>
        <taxon>Spermatophyta</taxon>
        <taxon>Magnoliopsida</taxon>
        <taxon>eudicotyledons</taxon>
        <taxon>Gunneridae</taxon>
        <taxon>Pentapetalae</taxon>
        <taxon>rosids</taxon>
        <taxon>fabids</taxon>
        <taxon>Fabales</taxon>
        <taxon>Fabaceae</taxon>
        <taxon>Papilionoideae</taxon>
        <taxon>50 kb inversion clade</taxon>
        <taxon>dalbergioids sensu lato</taxon>
        <taxon>Dalbergieae</taxon>
        <taxon>Pterocarpus clade</taxon>
        <taxon>Arachis</taxon>
    </lineage>
</organism>
<evidence type="ECO:0000313" key="3">
    <source>
        <dbReference type="Proteomes" id="UP000289738"/>
    </source>
</evidence>
<reference evidence="2 3" key="1">
    <citation type="submission" date="2019-01" db="EMBL/GenBank/DDBJ databases">
        <title>Sequencing of cultivated peanut Arachis hypogaea provides insights into genome evolution and oil improvement.</title>
        <authorList>
            <person name="Chen X."/>
        </authorList>
    </citation>
    <scope>NUCLEOTIDE SEQUENCE [LARGE SCALE GENOMIC DNA]</scope>
    <source>
        <strain evidence="3">cv. Fuhuasheng</strain>
        <tissue evidence="2">Leaves</tissue>
    </source>
</reference>
<feature type="region of interest" description="Disordered" evidence="1">
    <location>
        <begin position="223"/>
        <end position="272"/>
    </location>
</feature>
<sequence length="456" mass="52529">MGFGFYMRRKLLNVHIPDLAHLAEKVRQTELIKKEKEKYRSEQRSKGKPFTRRKKVAYVTMESSEEEFDFKTEVNLAELKKGPPYQKIKDRNVSLCPWCNAVFDAEAAAIFEKERMKKELAHREKQARQRQSIRRVEGSSLKIPQHDVSAPISRSQVMGVQWIRNCQEFQRRDHLYRRNPQWGHRAPFRNQYAFYQSRARSYQRGRGGGRSFNRNKKLQIEARKETSKGATPSVHSQIIFPSDGETYPKEIPSPAKMEKGKAVAQSSGVDKQKDVDVDEEYFDEGNDDMVGMILIIPTEYLGECESNPDEDYDQEDEWAFSFIPIEDEPEFFPRPTERQMSHLHPLHVIVILNGFKINKVLIDGGATISLFPERMLGKVGKHIDDLVPTNIVVTDFSGTSTPVRGVLLDSGRPFGKVALSRRGFRTDWLGLSFLKTFEDCTMSQVDGVSDYLRLIV</sequence>
<proteinExistence type="predicted"/>